<organism evidence="1 2">
    <name type="scientific">Crenichthys baileyi</name>
    <name type="common">White River springfish</name>
    <dbReference type="NCBI Taxonomy" id="28760"/>
    <lineage>
        <taxon>Eukaryota</taxon>
        <taxon>Metazoa</taxon>
        <taxon>Chordata</taxon>
        <taxon>Craniata</taxon>
        <taxon>Vertebrata</taxon>
        <taxon>Euteleostomi</taxon>
        <taxon>Actinopterygii</taxon>
        <taxon>Neopterygii</taxon>
        <taxon>Teleostei</taxon>
        <taxon>Neoteleostei</taxon>
        <taxon>Acanthomorphata</taxon>
        <taxon>Ovalentaria</taxon>
        <taxon>Atherinomorphae</taxon>
        <taxon>Cyprinodontiformes</taxon>
        <taxon>Goodeidae</taxon>
        <taxon>Crenichthys</taxon>
    </lineage>
</organism>
<protein>
    <submittedName>
        <fullName evidence="1">Uncharacterized protein</fullName>
    </submittedName>
</protein>
<dbReference type="EMBL" id="JAHHUM010002324">
    <property type="protein sequence ID" value="KAK5604796.1"/>
    <property type="molecule type" value="Genomic_DNA"/>
</dbReference>
<evidence type="ECO:0000313" key="2">
    <source>
        <dbReference type="Proteomes" id="UP001311232"/>
    </source>
</evidence>
<keyword evidence="2" id="KW-1185">Reference proteome</keyword>
<dbReference type="AlphaFoldDB" id="A0AAV9R4V6"/>
<name>A0AAV9R4V6_9TELE</name>
<dbReference type="Proteomes" id="UP001311232">
    <property type="component" value="Unassembled WGS sequence"/>
</dbReference>
<sequence length="97" mass="10946">MPSLSCLPVHVCFCHHLLKLLISEQRPCFRAPTSEFCLAPGQTTPLIFYGALLADERTQRVCLLKWNCIKERREKKGGASPAVTLVRPEAWLLGLNR</sequence>
<reference evidence="1 2" key="1">
    <citation type="submission" date="2021-06" db="EMBL/GenBank/DDBJ databases">
        <authorList>
            <person name="Palmer J.M."/>
        </authorList>
    </citation>
    <scope>NUCLEOTIDE SEQUENCE [LARGE SCALE GENOMIC DNA]</scope>
    <source>
        <strain evidence="1 2">MEX-2019</strain>
        <tissue evidence="1">Muscle</tissue>
    </source>
</reference>
<gene>
    <name evidence="1" type="ORF">CRENBAI_009671</name>
</gene>
<accession>A0AAV9R4V6</accession>
<proteinExistence type="predicted"/>
<evidence type="ECO:0000313" key="1">
    <source>
        <dbReference type="EMBL" id="KAK5604796.1"/>
    </source>
</evidence>
<comment type="caution">
    <text evidence="1">The sequence shown here is derived from an EMBL/GenBank/DDBJ whole genome shotgun (WGS) entry which is preliminary data.</text>
</comment>